<dbReference type="SUPFAM" id="SSF48498">
    <property type="entry name" value="Tetracyclin repressor-like, C-terminal domain"/>
    <property type="match status" value="1"/>
</dbReference>
<dbReference type="InterPro" id="IPR050109">
    <property type="entry name" value="HTH-type_TetR-like_transc_reg"/>
</dbReference>
<reference evidence="6 7" key="1">
    <citation type="submission" date="2019-03" db="EMBL/GenBank/DDBJ databases">
        <title>Genomic Encyclopedia of Type Strains, Phase III (KMG-III): the genomes of soil and plant-associated and newly described type strains.</title>
        <authorList>
            <person name="Whitman W."/>
        </authorList>
    </citation>
    <scope>NUCLEOTIDE SEQUENCE [LARGE SCALE GENOMIC DNA]</scope>
    <source>
        <strain evidence="6 7">VKM Ac-2570</strain>
    </source>
</reference>
<gene>
    <name evidence="6" type="ORF">EV650_3246</name>
</gene>
<dbReference type="RefSeq" id="WP_134119551.1">
    <property type="nucleotide sequence ID" value="NZ_SODF01000001.1"/>
</dbReference>
<dbReference type="InterPro" id="IPR001647">
    <property type="entry name" value="HTH_TetR"/>
</dbReference>
<feature type="DNA-binding region" description="H-T-H motif" evidence="4">
    <location>
        <begin position="30"/>
        <end position="49"/>
    </location>
</feature>
<dbReference type="PRINTS" id="PR00455">
    <property type="entry name" value="HTHTETR"/>
</dbReference>
<dbReference type="InterPro" id="IPR009057">
    <property type="entry name" value="Homeodomain-like_sf"/>
</dbReference>
<dbReference type="Pfam" id="PF17939">
    <property type="entry name" value="TetR_C_30"/>
    <property type="match status" value="1"/>
</dbReference>
<dbReference type="EMBL" id="SODF01000001">
    <property type="protein sequence ID" value="TDW24367.1"/>
    <property type="molecule type" value="Genomic_DNA"/>
</dbReference>
<dbReference type="OrthoDB" id="5242390at2"/>
<dbReference type="Proteomes" id="UP000295447">
    <property type="component" value="Unassembled WGS sequence"/>
</dbReference>
<dbReference type="AlphaFoldDB" id="A0A4R8A1H2"/>
<keyword evidence="2 4" id="KW-0238">DNA-binding</keyword>
<keyword evidence="1" id="KW-0805">Transcription regulation</keyword>
<dbReference type="InterPro" id="IPR036271">
    <property type="entry name" value="Tet_transcr_reg_TetR-rel_C_sf"/>
</dbReference>
<dbReference type="SUPFAM" id="SSF46689">
    <property type="entry name" value="Homeodomain-like"/>
    <property type="match status" value="1"/>
</dbReference>
<evidence type="ECO:0000256" key="4">
    <source>
        <dbReference type="PROSITE-ProRule" id="PRU00335"/>
    </source>
</evidence>
<dbReference type="GO" id="GO:0000976">
    <property type="term" value="F:transcription cis-regulatory region binding"/>
    <property type="evidence" value="ECO:0007669"/>
    <property type="project" value="TreeGrafter"/>
</dbReference>
<name>A0A4R8A1H2_9ACTN</name>
<keyword evidence="3" id="KW-0804">Transcription</keyword>
<accession>A0A4R8A1H2</accession>
<dbReference type="GO" id="GO:0003700">
    <property type="term" value="F:DNA-binding transcription factor activity"/>
    <property type="evidence" value="ECO:0007669"/>
    <property type="project" value="TreeGrafter"/>
</dbReference>
<evidence type="ECO:0000256" key="1">
    <source>
        <dbReference type="ARBA" id="ARBA00023015"/>
    </source>
</evidence>
<keyword evidence="7" id="KW-1185">Reference proteome</keyword>
<comment type="caution">
    <text evidence="6">The sequence shown here is derived from an EMBL/GenBank/DDBJ whole genome shotgun (WGS) entry which is preliminary data.</text>
</comment>
<dbReference type="PROSITE" id="PS50977">
    <property type="entry name" value="HTH_TETR_2"/>
    <property type="match status" value="1"/>
</dbReference>
<evidence type="ECO:0000256" key="3">
    <source>
        <dbReference type="ARBA" id="ARBA00023163"/>
    </source>
</evidence>
<dbReference type="PANTHER" id="PTHR30055:SF234">
    <property type="entry name" value="HTH-TYPE TRANSCRIPTIONAL REGULATOR BETI"/>
    <property type="match status" value="1"/>
</dbReference>
<dbReference type="PANTHER" id="PTHR30055">
    <property type="entry name" value="HTH-TYPE TRANSCRIPTIONAL REGULATOR RUTR"/>
    <property type="match status" value="1"/>
</dbReference>
<evidence type="ECO:0000256" key="2">
    <source>
        <dbReference type="ARBA" id="ARBA00023125"/>
    </source>
</evidence>
<sequence length="202" mass="22799">MAEPAEHGKKMVILRAAERVFAQDGYHGTTMRRIAAEADVKLSLVVYHYTSKLALFVAIFEDRQYVNEQRLAQLQAIPDLGAEDAVDQIVGAFVDPVLALHNDPEDAWFAKLVLREAGDPSNQNRPVLKVLFDPMAREFIEAFREALPGKPDGFYQWAYLFSVGALTQSASEDRVQNLTEKNFLEQKHDLLRSYITAALRYG</sequence>
<evidence type="ECO:0000259" key="5">
    <source>
        <dbReference type="PROSITE" id="PS50977"/>
    </source>
</evidence>
<proteinExistence type="predicted"/>
<dbReference type="Pfam" id="PF00440">
    <property type="entry name" value="TetR_N"/>
    <property type="match status" value="1"/>
</dbReference>
<dbReference type="Gene3D" id="1.10.357.10">
    <property type="entry name" value="Tetracycline Repressor, domain 2"/>
    <property type="match status" value="1"/>
</dbReference>
<feature type="domain" description="HTH tetR-type" evidence="5">
    <location>
        <begin position="7"/>
        <end position="67"/>
    </location>
</feature>
<evidence type="ECO:0000313" key="7">
    <source>
        <dbReference type="Proteomes" id="UP000295447"/>
    </source>
</evidence>
<organism evidence="6 7">
    <name type="scientific">Kribbella kalugense</name>
    <dbReference type="NCBI Taxonomy" id="2512221"/>
    <lineage>
        <taxon>Bacteria</taxon>
        <taxon>Bacillati</taxon>
        <taxon>Actinomycetota</taxon>
        <taxon>Actinomycetes</taxon>
        <taxon>Propionibacteriales</taxon>
        <taxon>Kribbellaceae</taxon>
        <taxon>Kribbella</taxon>
    </lineage>
</organism>
<evidence type="ECO:0000313" key="6">
    <source>
        <dbReference type="EMBL" id="TDW24367.1"/>
    </source>
</evidence>
<protein>
    <submittedName>
        <fullName evidence="6">TetR family transcriptional regulator</fullName>
    </submittedName>
</protein>
<dbReference type="InterPro" id="IPR041586">
    <property type="entry name" value="PsrA_TetR_C"/>
</dbReference>